<evidence type="ECO:0000313" key="3">
    <source>
        <dbReference type="Proteomes" id="UP000321901"/>
    </source>
</evidence>
<dbReference type="EMBL" id="BJYL01000035">
    <property type="protein sequence ID" value="GEN84299.1"/>
    <property type="molecule type" value="Genomic_DNA"/>
</dbReference>
<organism evidence="2 3">
    <name type="scientific">Sporosarcina luteola</name>
    <dbReference type="NCBI Taxonomy" id="582850"/>
    <lineage>
        <taxon>Bacteria</taxon>
        <taxon>Bacillati</taxon>
        <taxon>Bacillota</taxon>
        <taxon>Bacilli</taxon>
        <taxon>Bacillales</taxon>
        <taxon>Caryophanaceae</taxon>
        <taxon>Sporosarcina</taxon>
    </lineage>
</organism>
<feature type="transmembrane region" description="Helical" evidence="1">
    <location>
        <begin position="5"/>
        <end position="24"/>
    </location>
</feature>
<dbReference type="OrthoDB" id="2449283at2"/>
<evidence type="ECO:0000313" key="2">
    <source>
        <dbReference type="EMBL" id="GEN84299.1"/>
    </source>
</evidence>
<name>A0A511ZA16_9BACL</name>
<comment type="caution">
    <text evidence="2">The sequence shown here is derived from an EMBL/GenBank/DDBJ whole genome shotgun (WGS) entry which is preliminary data.</text>
</comment>
<keyword evidence="1" id="KW-1133">Transmembrane helix</keyword>
<reference evidence="2 3" key="1">
    <citation type="submission" date="2019-07" db="EMBL/GenBank/DDBJ databases">
        <title>Whole genome shotgun sequence of Sporosarcina luteola NBRC 105378.</title>
        <authorList>
            <person name="Hosoyama A."/>
            <person name="Uohara A."/>
            <person name="Ohji S."/>
            <person name="Ichikawa N."/>
        </authorList>
    </citation>
    <scope>NUCLEOTIDE SEQUENCE [LARGE SCALE GENOMIC DNA]</scope>
    <source>
        <strain evidence="2 3">NBRC 105378</strain>
    </source>
</reference>
<keyword evidence="1" id="KW-0812">Transmembrane</keyword>
<accession>A0A511ZA16</accession>
<proteinExistence type="predicted"/>
<evidence type="ECO:0000256" key="1">
    <source>
        <dbReference type="SAM" id="Phobius"/>
    </source>
</evidence>
<keyword evidence="3" id="KW-1185">Reference proteome</keyword>
<feature type="transmembrane region" description="Helical" evidence="1">
    <location>
        <begin position="30"/>
        <end position="53"/>
    </location>
</feature>
<dbReference type="Proteomes" id="UP000321901">
    <property type="component" value="Unassembled WGS sequence"/>
</dbReference>
<keyword evidence="1" id="KW-0472">Membrane</keyword>
<protein>
    <submittedName>
        <fullName evidence="2">Uncharacterized protein</fullName>
    </submittedName>
</protein>
<dbReference type="RefSeq" id="WP_147059031.1">
    <property type="nucleotide sequence ID" value="NZ_BJYL01000035.1"/>
</dbReference>
<gene>
    <name evidence="2" type="ORF">SLU01_26110</name>
</gene>
<sequence>MFSKYVNFIIVIAISVLLALSLFASGMQTWLVFTIVMVFTFIMTMGYPFYIIYKSKSLKLIDRYLTNHRNKPIFGYAHALAHGTEEEIITQLKKILKSYANAEVQEVYKANLLVFQKDWRGLIDASKSMENVAYRDYYAGIGYTMSNNMGKATEHVQKLRTPWMVHSLKAIIALRQKKQDVFEDQAVLASKQAVGMQRFVVHHTLKRMAEGTFSTKEV</sequence>
<dbReference type="AlphaFoldDB" id="A0A511ZA16"/>